<name>A0A8H6HK13_9AGAR</name>
<sequence>MRMGNGVLPPEMLGEIFNLSLPDTPSVFSRRSLIDLCLVCKDWRDAAHLDGRLWAGINLEFTSKTQPFCYSKALVWIKRSGGRPKSLAIVTACRNFTINNCASATCSASNRALAQFLTQVPALEHLSLEVKAAQCFRNLCASMKHYSEQLDSSPRSLDSSEFPVKSLSLHVGLFTPQDPSHAGYMFESLPAVSDLQLEFPAIHPDGGHHPILFASVLGPSITVPAGRLLSPNILEPITRLSMGCNSPLRDIAAVVEPCINIKELTLDLHGFYSHGFEDHLVRQRGISLPKVCILQLRNIAPVSLDILNFLRLQSISELDVKFGSLGMVYRQILDTQYHTEPWEMFVRKHAGTLRILRMEDVDVPDAQRLSMIPANLPLLEHLVLDRVYFNTDIFHYWSSTPPTEEEGGMWFPRLKSLELLRLRTDFDPDEVFAYLRTRRPFHEEITGIGEERAVRLVFHGPPDSIQHLVMTYDPAGSRGLGRTREYSGEVLGIARALRRGGILVSLGPKFIGR</sequence>
<dbReference type="SUPFAM" id="SSF81383">
    <property type="entry name" value="F-box domain"/>
    <property type="match status" value="1"/>
</dbReference>
<evidence type="ECO:0000313" key="2">
    <source>
        <dbReference type="EMBL" id="KAF6748470.1"/>
    </source>
</evidence>
<dbReference type="OrthoDB" id="3139566at2759"/>
<comment type="caution">
    <text evidence="2">The sequence shown here is derived from an EMBL/GenBank/DDBJ whole genome shotgun (WGS) entry which is preliminary data.</text>
</comment>
<dbReference type="Pfam" id="PF12937">
    <property type="entry name" value="F-box-like"/>
    <property type="match status" value="1"/>
</dbReference>
<evidence type="ECO:0000313" key="3">
    <source>
        <dbReference type="Proteomes" id="UP000521943"/>
    </source>
</evidence>
<keyword evidence="3" id="KW-1185">Reference proteome</keyword>
<dbReference type="InterPro" id="IPR032675">
    <property type="entry name" value="LRR_dom_sf"/>
</dbReference>
<dbReference type="Gene3D" id="3.80.10.10">
    <property type="entry name" value="Ribonuclease Inhibitor"/>
    <property type="match status" value="1"/>
</dbReference>
<accession>A0A8H6HK13</accession>
<organism evidence="2 3">
    <name type="scientific">Ephemerocybe angulata</name>
    <dbReference type="NCBI Taxonomy" id="980116"/>
    <lineage>
        <taxon>Eukaryota</taxon>
        <taxon>Fungi</taxon>
        <taxon>Dikarya</taxon>
        <taxon>Basidiomycota</taxon>
        <taxon>Agaricomycotina</taxon>
        <taxon>Agaricomycetes</taxon>
        <taxon>Agaricomycetidae</taxon>
        <taxon>Agaricales</taxon>
        <taxon>Agaricineae</taxon>
        <taxon>Psathyrellaceae</taxon>
        <taxon>Ephemerocybe</taxon>
    </lineage>
</organism>
<dbReference type="EMBL" id="JACGCI010000070">
    <property type="protein sequence ID" value="KAF6748470.1"/>
    <property type="molecule type" value="Genomic_DNA"/>
</dbReference>
<dbReference type="Proteomes" id="UP000521943">
    <property type="component" value="Unassembled WGS sequence"/>
</dbReference>
<feature type="domain" description="F-box" evidence="1">
    <location>
        <begin position="8"/>
        <end position="58"/>
    </location>
</feature>
<gene>
    <name evidence="2" type="ORF">DFP72DRAFT_916033</name>
</gene>
<evidence type="ECO:0000259" key="1">
    <source>
        <dbReference type="Pfam" id="PF12937"/>
    </source>
</evidence>
<protein>
    <recommendedName>
        <fullName evidence="1">F-box domain-containing protein</fullName>
    </recommendedName>
</protein>
<proteinExistence type="predicted"/>
<dbReference type="AlphaFoldDB" id="A0A8H6HK13"/>
<dbReference type="InterPro" id="IPR001810">
    <property type="entry name" value="F-box_dom"/>
</dbReference>
<dbReference type="InterPro" id="IPR036047">
    <property type="entry name" value="F-box-like_dom_sf"/>
</dbReference>
<reference evidence="2 3" key="1">
    <citation type="submission" date="2020-07" db="EMBL/GenBank/DDBJ databases">
        <title>Comparative genomics of pyrophilous fungi reveals a link between fire events and developmental genes.</title>
        <authorList>
            <consortium name="DOE Joint Genome Institute"/>
            <person name="Steindorff A.S."/>
            <person name="Carver A."/>
            <person name="Calhoun S."/>
            <person name="Stillman K."/>
            <person name="Liu H."/>
            <person name="Lipzen A."/>
            <person name="Pangilinan J."/>
            <person name="Labutti K."/>
            <person name="Bruns T.D."/>
            <person name="Grigoriev I.V."/>
        </authorList>
    </citation>
    <scope>NUCLEOTIDE SEQUENCE [LARGE SCALE GENOMIC DNA]</scope>
    <source>
        <strain evidence="2 3">CBS 144469</strain>
    </source>
</reference>